<dbReference type="InterPro" id="IPR033362">
    <property type="entry name" value="SSNA1_fam"/>
</dbReference>
<evidence type="ECO:0000256" key="1">
    <source>
        <dbReference type="SAM" id="Coils"/>
    </source>
</evidence>
<dbReference type="EMBL" id="CH672024">
    <property type="protein sequence ID" value="KOB61819.1"/>
    <property type="molecule type" value="Genomic_DNA"/>
</dbReference>
<dbReference type="AlphaFoldDB" id="A0A0L7KFZ7"/>
<dbReference type="Proteomes" id="UP000054289">
    <property type="component" value="Unassembled WGS sequence"/>
</dbReference>
<dbReference type="GO" id="GO:0036064">
    <property type="term" value="C:ciliary basal body"/>
    <property type="evidence" value="ECO:0007669"/>
    <property type="project" value="TreeGrafter"/>
</dbReference>
<dbReference type="PANTHER" id="PTHR28661">
    <property type="entry name" value="SJOEGREN SYNDROME NUCLEAR AUTOANTIGEN 1"/>
    <property type="match status" value="1"/>
</dbReference>
<accession>A0A0L7KFZ7</accession>
<dbReference type="OrthoDB" id="295355at2759"/>
<sequence length="131" mass="15516">MERKKAMPLIKSEDELSKCIEILRVKRQEIHEQIIKVIHCEEDKERMQKEIAMLNDKLQEVCHSIAKKLQTRLEYDRTIKETSAAYTKIRESAKSLLHILKREESHLGNKLYSGTSDEDLRSLRELRNIQN</sequence>
<evidence type="ECO:0000313" key="3">
    <source>
        <dbReference type="Proteomes" id="UP000054289"/>
    </source>
</evidence>
<keyword evidence="1" id="KW-0175">Coiled coil</keyword>
<proteinExistence type="predicted"/>
<dbReference type="KEGG" id="pfh:PFHG_03555"/>
<gene>
    <name evidence="2" type="ORF">PFHG_03555</name>
</gene>
<dbReference type="PANTHER" id="PTHR28661:SF1">
    <property type="entry name" value="MICROTUBULE NUCLEATION FACTOR SSNA1"/>
    <property type="match status" value="1"/>
</dbReference>
<feature type="coiled-coil region" evidence="1">
    <location>
        <begin position="37"/>
        <end position="64"/>
    </location>
</feature>
<dbReference type="OMA" id="ETKNEYD"/>
<reference evidence="2 3" key="1">
    <citation type="submission" date="2006-03" db="EMBL/GenBank/DDBJ databases">
        <title>Annotation of Plasmodium falciparum HB3.</title>
        <authorList>
            <consortium name="The Broad Institute Genome Sequencing Platform"/>
            <person name="Volkman S.K."/>
            <person name="Neafsey D.E."/>
            <person name="Dash A.P."/>
            <person name="Chitnis C.E."/>
            <person name="Hartl D.L."/>
            <person name="Young S.K."/>
            <person name="Zeng Q."/>
            <person name="Koehrsen M."/>
            <person name="Alvarado L."/>
            <person name="Berlin A."/>
            <person name="Borenstein D."/>
            <person name="Chapman S.B."/>
            <person name="Chen Z."/>
            <person name="Engels R."/>
            <person name="Freedman E."/>
            <person name="Gellesch M."/>
            <person name="Goldberg J."/>
            <person name="Griggs A."/>
            <person name="Gujja S."/>
            <person name="Heilman E.R."/>
            <person name="Heiman D.I."/>
            <person name="Howarth C."/>
            <person name="Jen D."/>
            <person name="Larson L."/>
            <person name="Mehta T."/>
            <person name="Neiman D."/>
            <person name="Park D."/>
            <person name="Pearson M."/>
            <person name="Roberts A."/>
            <person name="Saif S."/>
            <person name="Shea T."/>
            <person name="Shenoy N."/>
            <person name="Sisk P."/>
            <person name="Stolte C."/>
            <person name="Sykes S."/>
            <person name="Walk T."/>
            <person name="White J."/>
            <person name="Yandava C."/>
            <person name="Haas B."/>
            <person name="Henn M.R."/>
            <person name="Nusbaum C."/>
            <person name="Birren B."/>
        </authorList>
    </citation>
    <scope>NUCLEOTIDE SEQUENCE [LARGE SCALE GENOMIC DNA]</scope>
    <source>
        <strain evidence="2">HB3</strain>
    </source>
</reference>
<protein>
    <submittedName>
        <fullName evidence="2">Uncharacterized protein</fullName>
    </submittedName>
</protein>
<dbReference type="SMR" id="A0A0L7KFZ7"/>
<organism evidence="2 3">
    <name type="scientific">Plasmodium falciparum (isolate HB3)</name>
    <dbReference type="NCBI Taxonomy" id="137071"/>
    <lineage>
        <taxon>Eukaryota</taxon>
        <taxon>Sar</taxon>
        <taxon>Alveolata</taxon>
        <taxon>Apicomplexa</taxon>
        <taxon>Aconoidasida</taxon>
        <taxon>Haemosporida</taxon>
        <taxon>Plasmodiidae</taxon>
        <taxon>Plasmodium</taxon>
        <taxon>Plasmodium (Laverania)</taxon>
    </lineage>
</organism>
<name>A0A0L7KFZ7_PLAFX</name>
<evidence type="ECO:0000313" key="2">
    <source>
        <dbReference type="EMBL" id="KOB61819.1"/>
    </source>
</evidence>
<reference evidence="3" key="2">
    <citation type="submission" date="2006-03" db="EMBL/GenBank/DDBJ databases">
        <title>The genome sequence of the Plasmodium falciparum HB3.</title>
        <authorList>
            <consortium name="The Broad Institute Genome Sequencing Platform"/>
            <person name="Birren B."/>
            <person name="Lander E."/>
            <person name="Galagan J."/>
            <person name="Nusbaum C."/>
            <person name="Devon K."/>
            <person name="Henn M."/>
            <person name="Jaffe D."/>
            <person name="Butler J."/>
            <person name="Alvarez P."/>
            <person name="Gnerre S."/>
            <person name="Grabherr M."/>
            <person name="Kleber M."/>
            <person name="Mauceli E."/>
            <person name="Brockman W."/>
            <person name="MacCallum I.A."/>
            <person name="Rounsley S."/>
            <person name="Young S."/>
            <person name="LaButti K."/>
            <person name="Pushparaj V."/>
            <person name="DeCaprio D."/>
            <person name="Crawford M."/>
            <person name="Koehrsen M."/>
            <person name="Engels R."/>
            <person name="Montgomery P."/>
            <person name="Pearson M."/>
            <person name="Howarth C."/>
            <person name="Larson L."/>
            <person name="Luoma S."/>
            <person name="White J."/>
            <person name="Kodira C."/>
            <person name="Zeng Q."/>
            <person name="Oleary S."/>
            <person name="Yandava C."/>
            <person name="Alvarado L."/>
            <person name="Wirth D."/>
            <person name="Volkman S."/>
            <person name="Hartl D."/>
        </authorList>
    </citation>
    <scope>NUCLEOTIDE SEQUENCE [LARGE SCALE GENOMIC DNA]</scope>
</reference>